<dbReference type="Proteomes" id="UP001244207">
    <property type="component" value="Unassembled WGS sequence"/>
</dbReference>
<comment type="caution">
    <text evidence="1">The sequence shown here is derived from an EMBL/GenBank/DDBJ whole genome shotgun (WGS) entry which is preliminary data.</text>
</comment>
<accession>A0AAD8XDN7</accession>
<sequence>MTAKNHPRVLYGYNHSAPCHTLLHRSARLVSYTTAEAIRSRTSLLCGYIYCRNPRRLRVSHRDPSISLPHHAKSHPLRLCSGKLHQHTARFGGQSHTSTTNCHFMNYNPLVAARL</sequence>
<evidence type="ECO:0000313" key="2">
    <source>
        <dbReference type="Proteomes" id="UP001244207"/>
    </source>
</evidence>
<dbReference type="RefSeq" id="XP_060360938.1">
    <property type="nucleotide sequence ID" value="XM_060509052.1"/>
</dbReference>
<name>A0AAD8XDN7_GLOAC</name>
<reference evidence="1" key="1">
    <citation type="submission" date="2021-12" db="EMBL/GenBank/DDBJ databases">
        <title>Comparative genomics, transcriptomics and evolutionary studies reveal genomic signatures of adaptation to plant cell wall in hemibiotrophic fungi.</title>
        <authorList>
            <consortium name="DOE Joint Genome Institute"/>
            <person name="Baroncelli R."/>
            <person name="Diaz J.F."/>
            <person name="Benocci T."/>
            <person name="Peng M."/>
            <person name="Battaglia E."/>
            <person name="Haridas S."/>
            <person name="Andreopoulos W."/>
            <person name="Labutti K."/>
            <person name="Pangilinan J."/>
            <person name="Floch G.L."/>
            <person name="Makela M.R."/>
            <person name="Henrissat B."/>
            <person name="Grigoriev I.V."/>
            <person name="Crouch J.A."/>
            <person name="De Vries R.P."/>
            <person name="Sukno S.A."/>
            <person name="Thon M.R."/>
        </authorList>
    </citation>
    <scope>NUCLEOTIDE SEQUENCE</scope>
    <source>
        <strain evidence="1">CBS 112980</strain>
    </source>
</reference>
<evidence type="ECO:0000313" key="1">
    <source>
        <dbReference type="EMBL" id="KAK1717451.1"/>
    </source>
</evidence>
<gene>
    <name evidence="1" type="ORF">BDZ83DRAFT_633798</name>
</gene>
<dbReference type="AlphaFoldDB" id="A0AAD8XDN7"/>
<proteinExistence type="predicted"/>
<organism evidence="1 2">
    <name type="scientific">Glomerella acutata</name>
    <name type="common">Colletotrichum acutatum</name>
    <dbReference type="NCBI Taxonomy" id="27357"/>
    <lineage>
        <taxon>Eukaryota</taxon>
        <taxon>Fungi</taxon>
        <taxon>Dikarya</taxon>
        <taxon>Ascomycota</taxon>
        <taxon>Pezizomycotina</taxon>
        <taxon>Sordariomycetes</taxon>
        <taxon>Hypocreomycetidae</taxon>
        <taxon>Glomerellales</taxon>
        <taxon>Glomerellaceae</taxon>
        <taxon>Colletotrichum</taxon>
        <taxon>Colletotrichum acutatum species complex</taxon>
    </lineage>
</organism>
<dbReference type="GeneID" id="85392951"/>
<keyword evidence="2" id="KW-1185">Reference proteome</keyword>
<protein>
    <submittedName>
        <fullName evidence="1">Uncharacterized protein</fullName>
    </submittedName>
</protein>
<dbReference type="EMBL" id="JAHMHS010000107">
    <property type="protein sequence ID" value="KAK1717451.1"/>
    <property type="molecule type" value="Genomic_DNA"/>
</dbReference>